<keyword evidence="7" id="KW-1133">Transmembrane helix</keyword>
<feature type="compositionally biased region" description="Low complexity" evidence="6">
    <location>
        <begin position="288"/>
        <end position="302"/>
    </location>
</feature>
<dbReference type="InterPro" id="IPR002692">
    <property type="entry name" value="S45"/>
</dbReference>
<keyword evidence="7" id="KW-0472">Membrane</keyword>
<proteinExistence type="inferred from homology"/>
<feature type="transmembrane region" description="Helical" evidence="7">
    <location>
        <begin position="28"/>
        <end position="51"/>
    </location>
</feature>
<keyword evidence="7" id="KW-0812">Transmembrane</keyword>
<gene>
    <name evidence="8" type="ORF">DFO65_10760</name>
</gene>
<dbReference type="SUPFAM" id="SSF56235">
    <property type="entry name" value="N-terminal nucleophile aminohydrolases (Ntn hydrolases)"/>
    <property type="match status" value="1"/>
</dbReference>
<dbReference type="RefSeq" id="WP_113904545.1">
    <property type="nucleotide sequence ID" value="NZ_QNSB01000007.1"/>
</dbReference>
<dbReference type="GO" id="GO:0017000">
    <property type="term" value="P:antibiotic biosynthetic process"/>
    <property type="evidence" value="ECO:0007669"/>
    <property type="project" value="InterPro"/>
</dbReference>
<dbReference type="InterPro" id="IPR023343">
    <property type="entry name" value="Penicillin_amidase_dom1"/>
</dbReference>
<dbReference type="GO" id="GO:0016811">
    <property type="term" value="F:hydrolase activity, acting on carbon-nitrogen (but not peptide) bonds, in linear amides"/>
    <property type="evidence" value="ECO:0007669"/>
    <property type="project" value="InterPro"/>
</dbReference>
<evidence type="ECO:0000256" key="6">
    <source>
        <dbReference type="SAM" id="MobiDB-lite"/>
    </source>
</evidence>
<dbReference type="PANTHER" id="PTHR34218:SF4">
    <property type="entry name" value="ACYL-HOMOSERINE LACTONE ACYLASE QUIP"/>
    <property type="match status" value="1"/>
</dbReference>
<evidence type="ECO:0000256" key="2">
    <source>
        <dbReference type="ARBA" id="ARBA00022801"/>
    </source>
</evidence>
<feature type="region of interest" description="Disordered" evidence="6">
    <location>
        <begin position="239"/>
        <end position="307"/>
    </location>
</feature>
<dbReference type="InterPro" id="IPR029055">
    <property type="entry name" value="Ntn_hydrolases_N"/>
</dbReference>
<feature type="binding site" evidence="5">
    <location>
        <position position="418"/>
    </location>
    <ligand>
        <name>Ca(2+)</name>
        <dbReference type="ChEBI" id="CHEBI:29108"/>
    </ligand>
</feature>
<dbReference type="AlphaFoldDB" id="A0A366IGT4"/>
<keyword evidence="9" id="KW-1185">Reference proteome</keyword>
<evidence type="ECO:0000256" key="4">
    <source>
        <dbReference type="PIRSR" id="PIRSR001227-1"/>
    </source>
</evidence>
<evidence type="ECO:0000256" key="7">
    <source>
        <dbReference type="SAM" id="Phobius"/>
    </source>
</evidence>
<keyword evidence="5" id="KW-0106">Calcium</keyword>
<evidence type="ECO:0000256" key="1">
    <source>
        <dbReference type="ARBA" id="ARBA00006586"/>
    </source>
</evidence>
<dbReference type="InterPro" id="IPR043147">
    <property type="entry name" value="Penicillin_amidase_A-knob"/>
</dbReference>
<protein>
    <submittedName>
        <fullName evidence="8">Penicillin amidase</fullName>
    </submittedName>
</protein>
<keyword evidence="3" id="KW-0865">Zymogen</keyword>
<feature type="binding site" evidence="5">
    <location>
        <position position="218"/>
    </location>
    <ligand>
        <name>Ca(2+)</name>
        <dbReference type="ChEBI" id="CHEBI:29108"/>
    </ligand>
</feature>
<comment type="cofactor">
    <cofactor evidence="5">
        <name>Ca(2+)</name>
        <dbReference type="ChEBI" id="CHEBI:29108"/>
    </cofactor>
    <text evidence="5">Binds 1 Ca(2+) ion per dimer.</text>
</comment>
<sequence>MVAADSTSRLLTAVRPGHRATSGVSRAVLLRILALVLVLITALTLLGVHMIRRSFPVTSGELVIPGLEAPVTVIRDSSGVPAIEARTAHDLFLAQGFVHAQDRFWEMDFRRHVTAGRLSELFGESQVPTDAFIRTLGWREVAEAEVAALDDTTAGYYRAYAEGVNAYLADRSPTEVSLEYGIVGLQSGEIEIEPWTPADSVSWLKAMAWDLRSNLEDEIDRAILSTTLDEEQIADLHPDYPYADRPTIIGDTATTGSGHRDEARAGGTVGTGGTAEPRTAGAAPSGTEPPAAEDATSASAGARPDFPDSTVADLAELRSTLRSLPVLLGMSGRDIGSNSWVVSGEHTASGAPLLANDPHLSPAMPSVWHQVGLRCAEVGPDCPFDVTGFSFSGLPGVVIGHNQEIAWGLTNLGPDVADLVVEKVRGTEVVHDSGSQPLRERRETIEVANGRPREITIRSTRHGPVVSDLDGTYRELLEASPGAGSPSDEERHVLALEWTALQPGTTARAVFAINQATDWDEFRAAAALFDVPAQNLLYADRAGRIGYQAPGRIPRRGEGDGTLPRAGWRSAEDWQGYHDFADLPSEFDPDRGWIVTANNPVVAPGTAVELGRDFDAGDRAARITALLSPLVAEGSITAEDFAAVQSDTANPLAGTLLPHLLDLDAPGDDRVARAQELLRSWDGHDDADSAAAAYFNIVASTLLTEVFAPKLPAATPPAGGSRWHLVIGNLLEEPESEWWRDEEVDDRDEALTRALASAWTRAEELLGPEPVTWRWGSLHALTIRNASLGESGVAVVETLVNRGPYEVFGGSGVVNATGWDASIGFETNWVPSMRQIIDLGDFDSSRWINLTGASGHAFHEHYADQVEDWAAGRTRPWAYSRQAIRESAVDTLILTPA</sequence>
<dbReference type="Gene3D" id="1.10.439.10">
    <property type="entry name" value="Penicillin Amidohydrolase, domain 1"/>
    <property type="match status" value="1"/>
</dbReference>
<dbReference type="GO" id="GO:0046872">
    <property type="term" value="F:metal ion binding"/>
    <property type="evidence" value="ECO:0007669"/>
    <property type="project" value="UniProtKB-KW"/>
</dbReference>
<accession>A0A366IGT4</accession>
<dbReference type="CDD" id="cd03747">
    <property type="entry name" value="Ntn_PGA_like"/>
    <property type="match status" value="1"/>
</dbReference>
<organism evidence="8 9">
    <name type="scientific">Brevibacterium celere</name>
    <dbReference type="NCBI Taxonomy" id="225845"/>
    <lineage>
        <taxon>Bacteria</taxon>
        <taxon>Bacillati</taxon>
        <taxon>Actinomycetota</taxon>
        <taxon>Actinomycetes</taxon>
        <taxon>Micrococcales</taxon>
        <taxon>Brevibacteriaceae</taxon>
        <taxon>Brevibacterium</taxon>
    </lineage>
</organism>
<dbReference type="InterPro" id="IPR014395">
    <property type="entry name" value="Pen/GL7ACA/AHL_acylase"/>
</dbReference>
<dbReference type="Gene3D" id="3.60.20.10">
    <property type="entry name" value="Glutamine Phosphoribosylpyrophosphate, subunit 1, domain 1"/>
    <property type="match status" value="1"/>
</dbReference>
<evidence type="ECO:0000256" key="5">
    <source>
        <dbReference type="PIRSR" id="PIRSR001227-2"/>
    </source>
</evidence>
<dbReference type="EMBL" id="QNSB01000007">
    <property type="protein sequence ID" value="RBP70742.1"/>
    <property type="molecule type" value="Genomic_DNA"/>
</dbReference>
<dbReference type="PANTHER" id="PTHR34218">
    <property type="entry name" value="PEPTIDASE S45 PENICILLIN AMIDASE"/>
    <property type="match status" value="1"/>
</dbReference>
<evidence type="ECO:0000313" key="9">
    <source>
        <dbReference type="Proteomes" id="UP000253509"/>
    </source>
</evidence>
<comment type="similarity">
    <text evidence="1">Belongs to the peptidase S45 family.</text>
</comment>
<reference evidence="8 9" key="1">
    <citation type="submission" date="2018-06" db="EMBL/GenBank/DDBJ databases">
        <title>Freshwater and sediment microbial communities from various areas in North America, analyzing microbe dynamics in response to fracking.</title>
        <authorList>
            <person name="Lamendella R."/>
        </authorList>
    </citation>
    <scope>NUCLEOTIDE SEQUENCE [LARGE SCALE GENOMIC DNA]</scope>
    <source>
        <strain evidence="8 9">3b_TX</strain>
    </source>
</reference>
<comment type="caution">
    <text evidence="8">The sequence shown here is derived from an EMBL/GenBank/DDBJ whole genome shotgun (WGS) entry which is preliminary data.</text>
</comment>
<feature type="binding site" evidence="5">
    <location>
        <position position="415"/>
    </location>
    <ligand>
        <name>Ca(2+)</name>
        <dbReference type="ChEBI" id="CHEBI:29108"/>
    </ligand>
</feature>
<dbReference type="Pfam" id="PF01804">
    <property type="entry name" value="Penicil_amidase"/>
    <property type="match status" value="1"/>
</dbReference>
<dbReference type="PIRSF" id="PIRSF001227">
    <property type="entry name" value="Pen_acylase"/>
    <property type="match status" value="1"/>
</dbReference>
<name>A0A366IGT4_9MICO</name>
<dbReference type="Proteomes" id="UP000253509">
    <property type="component" value="Unassembled WGS sequence"/>
</dbReference>
<dbReference type="Gene3D" id="1.10.1400.10">
    <property type="match status" value="1"/>
</dbReference>
<dbReference type="InterPro" id="IPR043146">
    <property type="entry name" value="Penicillin_amidase_N_B-knob"/>
</dbReference>
<keyword evidence="5" id="KW-0479">Metal-binding</keyword>
<evidence type="ECO:0000256" key="3">
    <source>
        <dbReference type="ARBA" id="ARBA00023145"/>
    </source>
</evidence>
<dbReference type="Gene3D" id="2.30.120.10">
    <property type="match status" value="1"/>
</dbReference>
<keyword evidence="2" id="KW-0378">Hydrolase</keyword>
<evidence type="ECO:0000313" key="8">
    <source>
        <dbReference type="EMBL" id="RBP70742.1"/>
    </source>
</evidence>
<feature type="active site" description="Nucleophile" evidence="4">
    <location>
        <position position="337"/>
    </location>
</feature>